<dbReference type="InterPro" id="IPR016186">
    <property type="entry name" value="C-type_lectin-like/link_sf"/>
</dbReference>
<feature type="domain" description="C-type lectin" evidence="3">
    <location>
        <begin position="183"/>
        <end position="286"/>
    </location>
</feature>
<comment type="caution">
    <text evidence="4">The sequence shown here is derived from an EMBL/GenBank/DDBJ whole genome shotgun (WGS) entry which is preliminary data.</text>
</comment>
<sequence length="350" mass="37564">MSLAATPAKHKVLCIVSLHVLVLALVRGDGPVSCAGGWALIGDRCFHYSAEERNYDDSVAYCHSLGSVIASIHSETENEAVTGLIPTGDGRSAYIGAESNGARVWSWYDGTEWWQPAVHGGLDGVSETRVVINDKARDDRKWHDWLTGDVPHGVLCAASFRSIVTAIPPTACSPFCWSGWSLIEERCFLYSDQERSYNDSVTYCRLLGSVIASIHSETENAAVTAMIPVGVGKSAYIGAESNGEGVWSWHDGTEWWQPLVHAGLDGWRETRVVINDKARDDQKWHDWLTGEDMHGVLCAASLQTVVYSPSLCPAESTPAPDSSSAVAAALGPAALGPATAAAILSLQLAL</sequence>
<evidence type="ECO:0000256" key="2">
    <source>
        <dbReference type="SAM" id="SignalP"/>
    </source>
</evidence>
<feature type="signal peptide" evidence="2">
    <location>
        <begin position="1"/>
        <end position="28"/>
    </location>
</feature>
<dbReference type="InterPro" id="IPR050976">
    <property type="entry name" value="Snaclec"/>
</dbReference>
<keyword evidence="5" id="KW-1185">Reference proteome</keyword>
<evidence type="ECO:0000259" key="3">
    <source>
        <dbReference type="PROSITE" id="PS50041"/>
    </source>
</evidence>
<dbReference type="PANTHER" id="PTHR22991">
    <property type="entry name" value="PROTEIN CBG13490"/>
    <property type="match status" value="1"/>
</dbReference>
<dbReference type="Gene3D" id="3.10.100.10">
    <property type="entry name" value="Mannose-Binding Protein A, subunit A"/>
    <property type="match status" value="2"/>
</dbReference>
<evidence type="ECO:0000313" key="4">
    <source>
        <dbReference type="EMBL" id="CAE7590679.1"/>
    </source>
</evidence>
<protein>
    <recommendedName>
        <fullName evidence="3">C-type lectin domain-containing protein</fullName>
    </recommendedName>
</protein>
<dbReference type="InterPro" id="IPR001304">
    <property type="entry name" value="C-type_lectin-like"/>
</dbReference>
<dbReference type="CDD" id="cd00037">
    <property type="entry name" value="CLECT"/>
    <property type="match status" value="2"/>
</dbReference>
<keyword evidence="2" id="KW-0732">Signal</keyword>
<accession>A0A812UY72</accession>
<proteinExistence type="predicted"/>
<dbReference type="PANTHER" id="PTHR22991:SF40">
    <property type="entry name" value="PROTEIN CBG13490"/>
    <property type="match status" value="1"/>
</dbReference>
<reference evidence="4" key="1">
    <citation type="submission" date="2021-02" db="EMBL/GenBank/DDBJ databases">
        <authorList>
            <person name="Dougan E. K."/>
            <person name="Rhodes N."/>
            <person name="Thang M."/>
            <person name="Chan C."/>
        </authorList>
    </citation>
    <scope>NUCLEOTIDE SEQUENCE</scope>
</reference>
<dbReference type="Proteomes" id="UP000604046">
    <property type="component" value="Unassembled WGS sequence"/>
</dbReference>
<dbReference type="AlphaFoldDB" id="A0A812UY72"/>
<dbReference type="Pfam" id="PF00059">
    <property type="entry name" value="Lectin_C"/>
    <property type="match status" value="2"/>
</dbReference>
<evidence type="ECO:0000256" key="1">
    <source>
        <dbReference type="ARBA" id="ARBA00023157"/>
    </source>
</evidence>
<feature type="chain" id="PRO_5032275526" description="C-type lectin domain-containing protein" evidence="2">
    <location>
        <begin position="29"/>
        <end position="350"/>
    </location>
</feature>
<dbReference type="InterPro" id="IPR016187">
    <property type="entry name" value="CTDL_fold"/>
</dbReference>
<evidence type="ECO:0000313" key="5">
    <source>
        <dbReference type="Proteomes" id="UP000604046"/>
    </source>
</evidence>
<keyword evidence="1" id="KW-1015">Disulfide bond</keyword>
<gene>
    <name evidence="4" type="ORF">SNAT2548_LOCUS33636</name>
</gene>
<feature type="domain" description="C-type lectin" evidence="3">
    <location>
        <begin position="41"/>
        <end position="144"/>
    </location>
</feature>
<name>A0A812UY72_9DINO</name>
<dbReference type="PROSITE" id="PS50041">
    <property type="entry name" value="C_TYPE_LECTIN_2"/>
    <property type="match status" value="2"/>
</dbReference>
<dbReference type="SUPFAM" id="SSF56436">
    <property type="entry name" value="C-type lectin-like"/>
    <property type="match status" value="2"/>
</dbReference>
<dbReference type="OrthoDB" id="441660at2759"/>
<dbReference type="SMART" id="SM00034">
    <property type="entry name" value="CLECT"/>
    <property type="match status" value="2"/>
</dbReference>
<organism evidence="4 5">
    <name type="scientific">Symbiodinium natans</name>
    <dbReference type="NCBI Taxonomy" id="878477"/>
    <lineage>
        <taxon>Eukaryota</taxon>
        <taxon>Sar</taxon>
        <taxon>Alveolata</taxon>
        <taxon>Dinophyceae</taxon>
        <taxon>Suessiales</taxon>
        <taxon>Symbiodiniaceae</taxon>
        <taxon>Symbiodinium</taxon>
    </lineage>
</organism>
<dbReference type="EMBL" id="CAJNDS010002768">
    <property type="protein sequence ID" value="CAE7590679.1"/>
    <property type="molecule type" value="Genomic_DNA"/>
</dbReference>